<comment type="caution">
    <text evidence="8">The sequence shown here is derived from an EMBL/GenBank/DDBJ whole genome shotgun (WGS) entry which is preliminary data.</text>
</comment>
<protein>
    <submittedName>
        <fullName evidence="8">O-antigen ligase family protein</fullName>
    </submittedName>
</protein>
<dbReference type="PANTHER" id="PTHR37422">
    <property type="entry name" value="TEICHURONIC ACID BIOSYNTHESIS PROTEIN TUAE"/>
    <property type="match status" value="1"/>
</dbReference>
<dbReference type="PANTHER" id="PTHR37422:SF21">
    <property type="entry name" value="EXOQ-LIKE PROTEIN"/>
    <property type="match status" value="1"/>
</dbReference>
<feature type="transmembrane region" description="Helical" evidence="6">
    <location>
        <begin position="77"/>
        <end position="98"/>
    </location>
</feature>
<feature type="transmembrane region" description="Helical" evidence="6">
    <location>
        <begin position="252"/>
        <end position="273"/>
    </location>
</feature>
<accession>A0A942SXM3</accession>
<evidence type="ECO:0000259" key="7">
    <source>
        <dbReference type="Pfam" id="PF04932"/>
    </source>
</evidence>
<feature type="compositionally biased region" description="Gly residues" evidence="5">
    <location>
        <begin position="415"/>
        <end position="426"/>
    </location>
</feature>
<dbReference type="GO" id="GO:0016874">
    <property type="term" value="F:ligase activity"/>
    <property type="evidence" value="ECO:0007669"/>
    <property type="project" value="UniProtKB-KW"/>
</dbReference>
<evidence type="ECO:0000256" key="6">
    <source>
        <dbReference type="SAM" id="Phobius"/>
    </source>
</evidence>
<dbReference type="InterPro" id="IPR051533">
    <property type="entry name" value="WaaL-like"/>
</dbReference>
<proteinExistence type="predicted"/>
<organism evidence="8">
    <name type="scientific">Neobacillus citreus</name>
    <dbReference type="NCBI Taxonomy" id="2833578"/>
    <lineage>
        <taxon>Bacteria</taxon>
        <taxon>Bacillati</taxon>
        <taxon>Bacillota</taxon>
        <taxon>Bacilli</taxon>
        <taxon>Bacillales</taxon>
        <taxon>Bacillaceae</taxon>
        <taxon>Neobacillus</taxon>
    </lineage>
</organism>
<evidence type="ECO:0000256" key="5">
    <source>
        <dbReference type="SAM" id="MobiDB-lite"/>
    </source>
</evidence>
<comment type="subcellular location">
    <subcellularLocation>
        <location evidence="1">Membrane</location>
        <topology evidence="1">Multi-pass membrane protein</topology>
    </subcellularLocation>
</comment>
<dbReference type="AlphaFoldDB" id="A0A942SXM3"/>
<sequence>MLFFVQIALSLTTAIATVRRPSWGVAAVVVTAALLPFDVVRTALGTSWHPATTISIALIVVESVRDPRQLGRTLARHAVVVAFLLTFFGIAVATSWFTGRAGDLGTIVLQLVAPTMLFLVLRMRSTDHPGLLSTVARMLVLVTSAEALLILGVWSGVVPQPWLSTLEGLRWWSVDSSRMLGTFDHPLVAALWMSAAVPLTGVLRTRWARIAAPVLLVVGVALTGSRLALFAAVLSVAVLILRSRVAALVKAVALGAAAIGLTVFLGSAAGAIVSDRLEDDGGSSSARLKTIGLAIDQWRETAVIGRGFGASEQVTRNALIGNTFENPFLMFSIDFGLVATVLFFVAVAALVLTRGPRPEPVRGARTAAALTLISLLGFNSLSTNTPIGLLLFLLLAIVPGNDRAAAEPSERPTIRGGGHRTVGVGR</sequence>
<evidence type="ECO:0000256" key="4">
    <source>
        <dbReference type="ARBA" id="ARBA00023136"/>
    </source>
</evidence>
<keyword evidence="8" id="KW-0436">Ligase</keyword>
<dbReference type="Pfam" id="PF04932">
    <property type="entry name" value="Wzy_C"/>
    <property type="match status" value="1"/>
</dbReference>
<feature type="region of interest" description="Disordered" evidence="5">
    <location>
        <begin position="405"/>
        <end position="426"/>
    </location>
</feature>
<feature type="transmembrane region" description="Helical" evidence="6">
    <location>
        <begin position="210"/>
        <end position="240"/>
    </location>
</feature>
<reference evidence="8" key="1">
    <citation type="submission" date="2021-05" db="EMBL/GenBank/DDBJ databases">
        <title>Novel Bacillus species.</title>
        <authorList>
            <person name="Liu G."/>
        </authorList>
    </citation>
    <scope>NUCLEOTIDE SEQUENCE</scope>
    <source>
        <strain evidence="8">FJAT-50051</strain>
    </source>
</reference>
<gene>
    <name evidence="8" type="ORF">KHB02_12785</name>
</gene>
<evidence type="ECO:0000256" key="3">
    <source>
        <dbReference type="ARBA" id="ARBA00022989"/>
    </source>
</evidence>
<keyword evidence="2 6" id="KW-0812">Transmembrane</keyword>
<feature type="transmembrane region" description="Helical" evidence="6">
    <location>
        <begin position="48"/>
        <end position="65"/>
    </location>
</feature>
<feature type="domain" description="O-antigen ligase-related" evidence="7">
    <location>
        <begin position="214"/>
        <end position="344"/>
    </location>
</feature>
<name>A0A942SXM3_9BACI</name>
<feature type="transmembrane region" description="Helical" evidence="6">
    <location>
        <begin position="104"/>
        <end position="123"/>
    </location>
</feature>
<dbReference type="GO" id="GO:0016020">
    <property type="term" value="C:membrane"/>
    <property type="evidence" value="ECO:0007669"/>
    <property type="project" value="UniProtKB-SubCell"/>
</dbReference>
<feature type="transmembrane region" description="Helical" evidence="6">
    <location>
        <begin position="328"/>
        <end position="352"/>
    </location>
</feature>
<evidence type="ECO:0000313" key="8">
    <source>
        <dbReference type="EMBL" id="MBS4182265.1"/>
    </source>
</evidence>
<evidence type="ECO:0000256" key="2">
    <source>
        <dbReference type="ARBA" id="ARBA00022692"/>
    </source>
</evidence>
<keyword evidence="4 6" id="KW-0472">Membrane</keyword>
<dbReference type="InterPro" id="IPR007016">
    <property type="entry name" value="O-antigen_ligase-rel_domated"/>
</dbReference>
<keyword evidence="3 6" id="KW-1133">Transmembrane helix</keyword>
<evidence type="ECO:0000256" key="1">
    <source>
        <dbReference type="ARBA" id="ARBA00004141"/>
    </source>
</evidence>
<dbReference type="EMBL" id="JAGYPE010000002">
    <property type="protein sequence ID" value="MBS4182265.1"/>
    <property type="molecule type" value="Genomic_DNA"/>
</dbReference>
<feature type="transmembrane region" description="Helical" evidence="6">
    <location>
        <begin position="135"/>
        <end position="157"/>
    </location>
</feature>